<evidence type="ECO:0000256" key="2">
    <source>
        <dbReference type="ARBA" id="ARBA00022801"/>
    </source>
</evidence>
<dbReference type="Gene3D" id="3.40.50.300">
    <property type="entry name" value="P-loop containing nucleotide triphosphate hydrolases"/>
    <property type="match status" value="1"/>
</dbReference>
<evidence type="ECO:0000313" key="8">
    <source>
        <dbReference type="EMBL" id="UOF91464.1"/>
    </source>
</evidence>
<keyword evidence="4 6" id="KW-0067">ATP-binding</keyword>
<dbReference type="Proteomes" id="UP000830167">
    <property type="component" value="Chromosome"/>
</dbReference>
<dbReference type="InterPro" id="IPR027417">
    <property type="entry name" value="P-loop_NTPase"/>
</dbReference>
<dbReference type="InterPro" id="IPR014016">
    <property type="entry name" value="UvrD-like_ATP-bd"/>
</dbReference>
<dbReference type="PROSITE" id="PS51198">
    <property type="entry name" value="UVRD_HELICASE_ATP_BIND"/>
    <property type="match status" value="1"/>
</dbReference>
<keyword evidence="1 6" id="KW-0547">Nucleotide-binding</keyword>
<dbReference type="CDD" id="cd17932">
    <property type="entry name" value="DEXQc_UvrD"/>
    <property type="match status" value="1"/>
</dbReference>
<keyword evidence="9" id="KW-1185">Reference proteome</keyword>
<dbReference type="EMBL" id="CP089291">
    <property type="protein sequence ID" value="UOF91464.1"/>
    <property type="molecule type" value="Genomic_DNA"/>
</dbReference>
<keyword evidence="5" id="KW-0238">DNA-binding</keyword>
<feature type="domain" description="UvrD-like helicase ATP-binding" evidence="7">
    <location>
        <begin position="8"/>
        <end position="270"/>
    </location>
</feature>
<evidence type="ECO:0000256" key="3">
    <source>
        <dbReference type="ARBA" id="ARBA00022806"/>
    </source>
</evidence>
<feature type="binding site" evidence="6">
    <location>
        <begin position="29"/>
        <end position="36"/>
    </location>
    <ligand>
        <name>ATP</name>
        <dbReference type="ChEBI" id="CHEBI:30616"/>
    </ligand>
</feature>
<evidence type="ECO:0000256" key="6">
    <source>
        <dbReference type="PROSITE-ProRule" id="PRU00560"/>
    </source>
</evidence>
<evidence type="ECO:0000313" key="9">
    <source>
        <dbReference type="Proteomes" id="UP000830167"/>
    </source>
</evidence>
<evidence type="ECO:0000256" key="1">
    <source>
        <dbReference type="ARBA" id="ARBA00022741"/>
    </source>
</evidence>
<dbReference type="InterPro" id="IPR013986">
    <property type="entry name" value="DExx_box_DNA_helicase_dom_sf"/>
</dbReference>
<keyword evidence="2 6" id="KW-0378">Hydrolase</keyword>
<protein>
    <submittedName>
        <fullName evidence="8">UvrD-helicase domain-containing protein</fullName>
    </submittedName>
</protein>
<evidence type="ECO:0000256" key="5">
    <source>
        <dbReference type="ARBA" id="ARBA00023125"/>
    </source>
</evidence>
<dbReference type="InterPro" id="IPR000212">
    <property type="entry name" value="DNA_helicase_UvrD/REP"/>
</dbReference>
<reference evidence="8" key="1">
    <citation type="submission" date="2021-12" db="EMBL/GenBank/DDBJ databases">
        <title>Alicyclobacillaceae gen. nov., sp. nov., isolated from chalcocite enrichment system.</title>
        <authorList>
            <person name="Jiang Z."/>
        </authorList>
    </citation>
    <scope>NUCLEOTIDE SEQUENCE</scope>
    <source>
        <strain evidence="8">MYW30-H2</strain>
    </source>
</reference>
<evidence type="ECO:0000256" key="4">
    <source>
        <dbReference type="ARBA" id="ARBA00022840"/>
    </source>
</evidence>
<dbReference type="Gene3D" id="1.10.10.160">
    <property type="match status" value="1"/>
</dbReference>
<evidence type="ECO:0000259" key="7">
    <source>
        <dbReference type="PROSITE" id="PS51198"/>
    </source>
</evidence>
<dbReference type="PANTHER" id="PTHR11070:SF2">
    <property type="entry name" value="ATP-DEPENDENT DNA HELICASE SRS2"/>
    <property type="match status" value="1"/>
</dbReference>
<dbReference type="PANTHER" id="PTHR11070">
    <property type="entry name" value="UVRD / RECB / PCRA DNA HELICASE FAMILY MEMBER"/>
    <property type="match status" value="1"/>
</dbReference>
<accession>A0ABY4CM90</accession>
<keyword evidence="3 6" id="KW-0347">Helicase</keyword>
<dbReference type="Pfam" id="PF00580">
    <property type="entry name" value="UvrD-helicase"/>
    <property type="match status" value="1"/>
</dbReference>
<proteinExistence type="predicted"/>
<dbReference type="RefSeq" id="WP_347438156.1">
    <property type="nucleotide sequence ID" value="NZ_CP089291.1"/>
</dbReference>
<organism evidence="8 9">
    <name type="scientific">Fodinisporobacter ferrooxydans</name>
    <dbReference type="NCBI Taxonomy" id="2901836"/>
    <lineage>
        <taxon>Bacteria</taxon>
        <taxon>Bacillati</taxon>
        <taxon>Bacillota</taxon>
        <taxon>Bacilli</taxon>
        <taxon>Bacillales</taxon>
        <taxon>Alicyclobacillaceae</taxon>
        <taxon>Fodinisporobacter</taxon>
    </lineage>
</organism>
<name>A0ABY4CM90_9BACL</name>
<gene>
    <name evidence="8" type="ORF">LSG31_04205</name>
</gene>
<dbReference type="SUPFAM" id="SSF52540">
    <property type="entry name" value="P-loop containing nucleoside triphosphate hydrolases"/>
    <property type="match status" value="1"/>
</dbReference>
<sequence>MEYNVLLDGLNDQQREAVLHKDGSLLVISGPGSGKTTILTRRIAYLLNESKGETFKILALTFTTKAANEMKERIEKYVGNDVKRLFIGTFHSFCCDVLRKYGSYIGIDNEFTLYENNGEYIQLLIEAIQDELARSDSKYRDILMKFKEDAVLRNSVQGIYAKIIQLKNRLIAPAEIHQVGSNFSEDFRVMYQLYNEKLRANNVVDFADLLFLSCKLFQERPFIGKQYRNVYRYLLIDEAQDTNKAQFELIQALCGREHRNVFVVACEFAQ</sequence>